<dbReference type="AlphaFoldDB" id="A0A7W6WM12"/>
<accession>A0A7W6WM12</accession>
<keyword evidence="7" id="KW-1185">Reference proteome</keyword>
<comment type="caution">
    <text evidence="6">The sequence shown here is derived from an EMBL/GenBank/DDBJ whole genome shotgun (WGS) entry which is preliminary data.</text>
</comment>
<dbReference type="PANTHER" id="PTHR47962:SF5">
    <property type="entry name" value="ATP-DEPENDENT HELICASE LHR-RELATED"/>
    <property type="match status" value="1"/>
</dbReference>
<feature type="domain" description="Helicase ATP-binding" evidence="4">
    <location>
        <begin position="47"/>
        <end position="228"/>
    </location>
</feature>
<dbReference type="EMBL" id="JACIGI010000044">
    <property type="protein sequence ID" value="MBB4287625.1"/>
    <property type="molecule type" value="Genomic_DNA"/>
</dbReference>
<dbReference type="EC" id="3.6.4.-" evidence="6"/>
<dbReference type="RefSeq" id="WP_184437564.1">
    <property type="nucleotide sequence ID" value="NZ_JACIGI010000044.1"/>
</dbReference>
<dbReference type="InterPro" id="IPR014001">
    <property type="entry name" value="Helicase_ATP-bd"/>
</dbReference>
<name>A0A7W6WM12_9PROT</name>
<evidence type="ECO:0000313" key="6">
    <source>
        <dbReference type="EMBL" id="MBB4287625.1"/>
    </source>
</evidence>
<keyword evidence="2" id="KW-0067">ATP-binding</keyword>
<dbReference type="PANTHER" id="PTHR47962">
    <property type="entry name" value="ATP-DEPENDENT HELICASE LHR-RELATED-RELATED"/>
    <property type="match status" value="1"/>
</dbReference>
<organism evidence="6 7">
    <name type="scientific">Roseospira goensis</name>
    <dbReference type="NCBI Taxonomy" id="391922"/>
    <lineage>
        <taxon>Bacteria</taxon>
        <taxon>Pseudomonadati</taxon>
        <taxon>Pseudomonadota</taxon>
        <taxon>Alphaproteobacteria</taxon>
        <taxon>Rhodospirillales</taxon>
        <taxon>Rhodospirillaceae</taxon>
        <taxon>Roseospira</taxon>
    </lineage>
</organism>
<evidence type="ECO:0000256" key="3">
    <source>
        <dbReference type="SAM" id="MobiDB-lite"/>
    </source>
</evidence>
<evidence type="ECO:0000259" key="4">
    <source>
        <dbReference type="PROSITE" id="PS51192"/>
    </source>
</evidence>
<dbReference type="GO" id="GO:0004386">
    <property type="term" value="F:helicase activity"/>
    <property type="evidence" value="ECO:0007669"/>
    <property type="project" value="UniProtKB-KW"/>
</dbReference>
<reference evidence="6 7" key="1">
    <citation type="submission" date="2020-08" db="EMBL/GenBank/DDBJ databases">
        <title>Genome sequencing of Purple Non-Sulfur Bacteria from various extreme environments.</title>
        <authorList>
            <person name="Mayer M."/>
        </authorList>
    </citation>
    <scope>NUCLEOTIDE SEQUENCE [LARGE SCALE GENOMIC DNA]</scope>
    <source>
        <strain evidence="6 7">JA135</strain>
    </source>
</reference>
<evidence type="ECO:0000256" key="1">
    <source>
        <dbReference type="ARBA" id="ARBA00022741"/>
    </source>
</evidence>
<evidence type="ECO:0000259" key="5">
    <source>
        <dbReference type="PROSITE" id="PS51194"/>
    </source>
</evidence>
<feature type="domain" description="Helicase C-terminal" evidence="5">
    <location>
        <begin position="279"/>
        <end position="433"/>
    </location>
</feature>
<dbReference type="SUPFAM" id="SSF52540">
    <property type="entry name" value="P-loop containing nucleoside triphosphate hydrolases"/>
    <property type="match status" value="1"/>
</dbReference>
<dbReference type="InterPro" id="IPR027417">
    <property type="entry name" value="P-loop_NTPase"/>
</dbReference>
<dbReference type="GO" id="GO:0003677">
    <property type="term" value="F:DNA binding"/>
    <property type="evidence" value="ECO:0007669"/>
    <property type="project" value="TreeGrafter"/>
</dbReference>
<evidence type="ECO:0000313" key="7">
    <source>
        <dbReference type="Proteomes" id="UP000555728"/>
    </source>
</evidence>
<keyword evidence="6" id="KW-0347">Helicase</keyword>
<dbReference type="Gene3D" id="3.40.50.300">
    <property type="entry name" value="P-loop containing nucleotide triphosphate hydrolases"/>
    <property type="match status" value="2"/>
</dbReference>
<dbReference type="InterPro" id="IPR011545">
    <property type="entry name" value="DEAD/DEAH_box_helicase_dom"/>
</dbReference>
<dbReference type="PROSITE" id="PS51192">
    <property type="entry name" value="HELICASE_ATP_BIND_1"/>
    <property type="match status" value="1"/>
</dbReference>
<dbReference type="GO" id="GO:0005524">
    <property type="term" value="F:ATP binding"/>
    <property type="evidence" value="ECO:0007669"/>
    <property type="project" value="UniProtKB-KW"/>
</dbReference>
<dbReference type="Pfam" id="PF00271">
    <property type="entry name" value="Helicase_C"/>
    <property type="match status" value="1"/>
</dbReference>
<dbReference type="GO" id="GO:0016887">
    <property type="term" value="F:ATP hydrolysis activity"/>
    <property type="evidence" value="ECO:0007669"/>
    <property type="project" value="TreeGrafter"/>
</dbReference>
<dbReference type="SMART" id="SM00490">
    <property type="entry name" value="HELICc"/>
    <property type="match status" value="1"/>
</dbReference>
<feature type="compositionally biased region" description="Acidic residues" evidence="3">
    <location>
        <begin position="261"/>
        <end position="273"/>
    </location>
</feature>
<dbReference type="Pfam" id="PF00270">
    <property type="entry name" value="DEAD"/>
    <property type="match status" value="1"/>
</dbReference>
<dbReference type="SMART" id="SM00487">
    <property type="entry name" value="DEXDc"/>
    <property type="match status" value="1"/>
</dbReference>
<dbReference type="PROSITE" id="PS51194">
    <property type="entry name" value="HELICASE_CTER"/>
    <property type="match status" value="1"/>
</dbReference>
<dbReference type="InterPro" id="IPR001650">
    <property type="entry name" value="Helicase_C-like"/>
</dbReference>
<keyword evidence="6" id="KW-0378">Hydrolase</keyword>
<dbReference type="InterPro" id="IPR052511">
    <property type="entry name" value="ATP-dep_Helicase"/>
</dbReference>
<keyword evidence="1" id="KW-0547">Nucleotide-binding</keyword>
<sequence length="762" mass="83002">MTSPPSGSEAAAAVPSAGFDRLAEPVRRWIWDQGWRALHDIQDRAIPLILDGDDDLIIAAATAGGKTEAVFLPLLSRIATRDRPGSGFDLVYVGPLKALIDDQFGRLDQLCERLAVPVHRWHGDVSAGAKARARKDPDGILLITPESLEALFVLRGAEIPTLFGATHGIVIDELHALLDVERGIHLRSLLNRLDLALRRPVRRIGLSATLGDMDLARAYLRPADPARVIVLESRAEGQELRLQVRGYAVRVPRDPGSEPAPDADGDPDTDDEEAAADRAIAGHLAKVLRGSRNLVFAGSRQSVEAVADRLRRSCEDAQVPNEFFAHHANLSRDHRGFVEDRLKRGETPATAVCTSTLELGIDIGAVESVAQIGPPFTVASLRQRLGRSGRRAGQPAILRLYIKEKSQDANQHILDALRVGLVQAIAMVDLLIEGWCEPPRPQALHLSTLVHQVLSVIAERGGATARGLFHVLCRTGPFSGVDPATFAAVLRRMGEPDVALIEQVSDGTLLPGKAGERQIEHYGFYAVFRTEAEYRVVRDGQTLGTLPVSFPVVPEMTIIFSGRRWRVLDVDEKTPTILVAPDARGRPPRFGGDASDLHDTVVARMRDVYRRDDHPAYLDPTARRFLSEARATFRRRGLAASSILTEGGDETVLVPWRGTVATETLALALTAVGLPATPWGLAVMVRAPEDKVRAALGALAERAPDPLALAACARTLMREKFHPFLDRPLLERDYASARLTVAAVPDMATALLTGDTRSEDRR</sequence>
<dbReference type="Proteomes" id="UP000555728">
    <property type="component" value="Unassembled WGS sequence"/>
</dbReference>
<gene>
    <name evidence="6" type="ORF">GGD88_003378</name>
</gene>
<evidence type="ECO:0000256" key="2">
    <source>
        <dbReference type="ARBA" id="ARBA00022840"/>
    </source>
</evidence>
<protein>
    <submittedName>
        <fullName evidence="6">ATP-dependent Lhr-like helicase</fullName>
        <ecNumber evidence="6">3.6.4.-</ecNumber>
    </submittedName>
</protein>
<proteinExistence type="predicted"/>
<feature type="region of interest" description="Disordered" evidence="3">
    <location>
        <begin position="251"/>
        <end position="273"/>
    </location>
</feature>